<gene>
    <name evidence="1" type="ORF">SAMN05428964_1011409</name>
</gene>
<organism evidence="1 2">
    <name type="scientific">Thalassospira xiamenensis</name>
    <dbReference type="NCBI Taxonomy" id="220697"/>
    <lineage>
        <taxon>Bacteria</taxon>
        <taxon>Pseudomonadati</taxon>
        <taxon>Pseudomonadota</taxon>
        <taxon>Alphaproteobacteria</taxon>
        <taxon>Rhodospirillales</taxon>
        <taxon>Thalassospiraceae</taxon>
        <taxon>Thalassospira</taxon>
    </lineage>
</organism>
<proteinExistence type="predicted"/>
<protein>
    <recommendedName>
        <fullName evidence="3">YdhG-like domain-containing protein</fullName>
    </recommendedName>
</protein>
<accession>A0A285RM21</accession>
<dbReference type="Proteomes" id="UP000219068">
    <property type="component" value="Unassembled WGS sequence"/>
</dbReference>
<evidence type="ECO:0000313" key="2">
    <source>
        <dbReference type="Proteomes" id="UP000219068"/>
    </source>
</evidence>
<reference evidence="1 2" key="1">
    <citation type="submission" date="2017-08" db="EMBL/GenBank/DDBJ databases">
        <authorList>
            <person name="de Groot N.N."/>
        </authorList>
    </citation>
    <scope>NUCLEOTIDE SEQUENCE [LARGE SCALE GENOMIC DNA]</scope>
    <source>
        <strain evidence="1 2">USBA 78</strain>
    </source>
</reference>
<dbReference type="RefSeq" id="WP_097050917.1">
    <property type="nucleotide sequence ID" value="NZ_OBMM01000001.1"/>
</dbReference>
<name>A0A285RM21_9PROT</name>
<dbReference type="EMBL" id="OBMM01000001">
    <property type="protein sequence ID" value="SOB95161.1"/>
    <property type="molecule type" value="Genomic_DNA"/>
</dbReference>
<evidence type="ECO:0000313" key="1">
    <source>
        <dbReference type="EMBL" id="SOB95161.1"/>
    </source>
</evidence>
<evidence type="ECO:0008006" key="3">
    <source>
        <dbReference type="Google" id="ProtNLM"/>
    </source>
</evidence>
<dbReference type="AlphaFoldDB" id="A0A285RM21"/>
<sequence length="151" mass="16823">MNQLPQTAAINTKRPPPGLAIELAAKFATYPDTATAALLKVRGWIFELAATDPAIGKITETLKWDEPAWLPPSRSGTTIRADWKSKAPDQIAIYVNCQTDLIDRVRSHFEGILQCEGNRAVVLPLDRPLPEGPVKTLLGWALTYHRDKRKR</sequence>
<dbReference type="SUPFAM" id="SSF159888">
    <property type="entry name" value="YdhG-like"/>
    <property type="match status" value="1"/>
</dbReference>